<organism evidence="2 3">
    <name type="scientific">Iris pallida</name>
    <name type="common">Sweet iris</name>
    <dbReference type="NCBI Taxonomy" id="29817"/>
    <lineage>
        <taxon>Eukaryota</taxon>
        <taxon>Viridiplantae</taxon>
        <taxon>Streptophyta</taxon>
        <taxon>Embryophyta</taxon>
        <taxon>Tracheophyta</taxon>
        <taxon>Spermatophyta</taxon>
        <taxon>Magnoliopsida</taxon>
        <taxon>Liliopsida</taxon>
        <taxon>Asparagales</taxon>
        <taxon>Iridaceae</taxon>
        <taxon>Iridoideae</taxon>
        <taxon>Irideae</taxon>
        <taxon>Iris</taxon>
    </lineage>
</organism>
<reference evidence="2" key="1">
    <citation type="journal article" date="2023" name="GigaByte">
        <title>Genome assembly of the bearded iris, Iris pallida Lam.</title>
        <authorList>
            <person name="Bruccoleri R.E."/>
            <person name="Oakeley E.J."/>
            <person name="Faust A.M.E."/>
            <person name="Altorfer M."/>
            <person name="Dessus-Babus S."/>
            <person name="Burckhardt D."/>
            <person name="Oertli M."/>
            <person name="Naumann U."/>
            <person name="Petersen F."/>
            <person name="Wong J."/>
        </authorList>
    </citation>
    <scope>NUCLEOTIDE SEQUENCE</scope>
    <source>
        <strain evidence="2">GSM-AAB239-AS_SAM_17_03QT</strain>
    </source>
</reference>
<comment type="caution">
    <text evidence="2">The sequence shown here is derived from an EMBL/GenBank/DDBJ whole genome shotgun (WGS) entry which is preliminary data.</text>
</comment>
<feature type="transmembrane region" description="Helical" evidence="1">
    <location>
        <begin position="62"/>
        <end position="82"/>
    </location>
</feature>
<name>A0AAX6DL66_IRIPA</name>
<gene>
    <name evidence="2" type="ORF">M6B38_238220</name>
</gene>
<reference evidence="2" key="2">
    <citation type="submission" date="2023-04" db="EMBL/GenBank/DDBJ databases">
        <authorList>
            <person name="Bruccoleri R.E."/>
            <person name="Oakeley E.J."/>
            <person name="Faust A.-M."/>
            <person name="Dessus-Babus S."/>
            <person name="Altorfer M."/>
            <person name="Burckhardt D."/>
            <person name="Oertli M."/>
            <person name="Naumann U."/>
            <person name="Petersen F."/>
            <person name="Wong J."/>
        </authorList>
    </citation>
    <scope>NUCLEOTIDE SEQUENCE</scope>
    <source>
        <strain evidence="2">GSM-AAB239-AS_SAM_17_03QT</strain>
        <tissue evidence="2">Leaf</tissue>
    </source>
</reference>
<dbReference type="Proteomes" id="UP001140949">
    <property type="component" value="Unassembled WGS sequence"/>
</dbReference>
<sequence length="92" mass="10972">METDISTLKEQVPHSCKRLMLCYQVSQHHSFAILLRSDREVQRIFRTIYSTVTIQSTRVPKWVSHFILPLVMYIILLWRLAFEHVFSSYFGP</sequence>
<proteinExistence type="predicted"/>
<dbReference type="EMBL" id="JANAVB010043419">
    <property type="protein sequence ID" value="KAJ6792553.1"/>
    <property type="molecule type" value="Genomic_DNA"/>
</dbReference>
<keyword evidence="3" id="KW-1185">Reference proteome</keyword>
<keyword evidence="1" id="KW-0812">Transmembrane</keyword>
<keyword evidence="1" id="KW-1133">Transmembrane helix</keyword>
<evidence type="ECO:0000313" key="3">
    <source>
        <dbReference type="Proteomes" id="UP001140949"/>
    </source>
</evidence>
<keyword evidence="1" id="KW-0472">Membrane</keyword>
<evidence type="ECO:0000313" key="2">
    <source>
        <dbReference type="EMBL" id="KAJ6792553.1"/>
    </source>
</evidence>
<dbReference type="AlphaFoldDB" id="A0AAX6DL66"/>
<evidence type="ECO:0000256" key="1">
    <source>
        <dbReference type="SAM" id="Phobius"/>
    </source>
</evidence>
<accession>A0AAX6DL66</accession>
<protein>
    <submittedName>
        <fullName evidence="2">Uncharacterized protein</fullName>
    </submittedName>
</protein>